<dbReference type="GO" id="GO:0060271">
    <property type="term" value="P:cilium assembly"/>
    <property type="evidence" value="ECO:0000318"/>
    <property type="project" value="GO_Central"/>
</dbReference>
<dbReference type="VEuPathDB" id="TrichDB:TVAGG3_0562410"/>
<dbReference type="Gene3D" id="1.25.40.10">
    <property type="entry name" value="Tetratricopeptide repeat domain"/>
    <property type="match status" value="2"/>
</dbReference>
<keyword evidence="5" id="KW-1185">Reference proteome</keyword>
<dbReference type="SUPFAM" id="SSF48452">
    <property type="entry name" value="TPR-like"/>
    <property type="match status" value="2"/>
</dbReference>
<gene>
    <name evidence="4" type="ORF">TVAG_432800</name>
</gene>
<protein>
    <submittedName>
        <fullName evidence="4">TPR Domain containing protein</fullName>
    </submittedName>
</protein>
<dbReference type="SMR" id="A2DIS1"/>
<reference evidence="4" key="1">
    <citation type="submission" date="2006-10" db="EMBL/GenBank/DDBJ databases">
        <authorList>
            <person name="Amadeo P."/>
            <person name="Zhao Q."/>
            <person name="Wortman J."/>
            <person name="Fraser-Liggett C."/>
            <person name="Carlton J."/>
        </authorList>
    </citation>
    <scope>NUCLEOTIDE SEQUENCE</scope>
    <source>
        <strain evidence="4">G3</strain>
    </source>
</reference>
<dbReference type="KEGG" id="tva:5465213"/>
<dbReference type="eggNOG" id="ENOG502QSJ2">
    <property type="taxonomic scope" value="Eukaryota"/>
</dbReference>
<evidence type="ECO:0000313" key="5">
    <source>
        <dbReference type="Proteomes" id="UP000001542"/>
    </source>
</evidence>
<dbReference type="InParanoid" id="A2DIS1"/>
<dbReference type="EMBL" id="DS113205">
    <property type="protein sequence ID" value="EAY19684.1"/>
    <property type="molecule type" value="Genomic_DNA"/>
</dbReference>
<dbReference type="PANTHER" id="PTHR44314">
    <property type="entry name" value="CILIA- AND FLAGELLA-ASSOCIATED PROTEIN 70"/>
    <property type="match status" value="1"/>
</dbReference>
<dbReference type="RefSeq" id="XP_001580670.1">
    <property type="nucleotide sequence ID" value="XM_001580620.1"/>
</dbReference>
<dbReference type="OMA" id="ASINFAW"/>
<keyword evidence="2" id="KW-0802">TPR repeat</keyword>
<name>A2DIS1_TRIV3</name>
<organism evidence="4 5">
    <name type="scientific">Trichomonas vaginalis (strain ATCC PRA-98 / G3)</name>
    <dbReference type="NCBI Taxonomy" id="412133"/>
    <lineage>
        <taxon>Eukaryota</taxon>
        <taxon>Metamonada</taxon>
        <taxon>Parabasalia</taxon>
        <taxon>Trichomonadida</taxon>
        <taxon>Trichomonadidae</taxon>
        <taxon>Trichomonas</taxon>
    </lineage>
</organism>
<dbReference type="InterPro" id="IPR011990">
    <property type="entry name" value="TPR-like_helical_dom_sf"/>
</dbReference>
<sequence length="941" mass="105183">MTENSASEPPPLVEPQEHKLTVTIKSVEGLNFGTELGNQQIAASILFPGHQLDMMSQLVPPAPKITFDFTETFDIKFYPNSTINALLQAPLEFFVYVCTQDLKRTNQVAKFTFGFDQLLYVTSYTAILDGTVLPDGAQILPAEGIKASINFAWDSPIIEPEDFEQTLIASLNLSPISALPQAIVNSNATPNNFGTHIFSYILCGTLPNGQVIFMDNGKLNATNPDGSDAQIVFPNPMKFYVGPEDFAKWKETAEKEENISVYLIPELTPILQPLGLLPSQYDKLYARAEIPFSQFSKAGRSHFLGQTQLFTDPKYSVEDPPMPNSLPNGFPEEPVDPTGRRKVVAKKGLPSSRSSAKTKQGANTTASTKKAKALSAKDKKLQQTILQIFQGIGDSDVYKDSATQIRIELALSRPLVPRSATPIESKPPEEVVRPLPKMHANKLANATKEFCRQVNIAITQLSESQNRDELRKIIKEQLKPSVVEVVQQVYLNKPEPSVEASKKNEAEDKQEDKENKEAEIGNAFISELRSYLILHLNKVVNQRFKLTFPSSSLSPPEMDIDCLSRRIASQKLFKTDDLGALHQKRCQLDPLNPQWPYEYALYLSDIKDEKALDNFARAISIDYHFKAAILGFCSLLVKNGNKSDALVLLDMLGNEMPTDPTVTVCQSLVYTLLESSKCDEFLAKISNMAQSLNRSPYLIAASSLIDVHDTFVSEMALSKERTQGQRTKELLILLAKFSQLTGDPQRAQEYLKEAIEMDQEDLSVWKMLGEFQFESGMFDKAKASFTSLLTLSDDPDPASCLKLALIKVKDSEYAAAYDLLMFTVQKLDDVLAWLALGVCCFRMEEYTEADSCFVRASELDRWNAVTWGYCTLLCFKTGDHVKACQALIYTWALGIKDRRLIDEIIVEAEKAQIGEKAKEILAQMKQVKEEDCYPPFENQSN</sequence>
<evidence type="ECO:0000313" key="4">
    <source>
        <dbReference type="EMBL" id="EAY19684.1"/>
    </source>
</evidence>
<dbReference type="InterPro" id="IPR019734">
    <property type="entry name" value="TPR_rpt"/>
</dbReference>
<dbReference type="OrthoDB" id="10262375at2759"/>
<dbReference type="InterPro" id="IPR052628">
    <property type="entry name" value="CFAP70"/>
</dbReference>
<dbReference type="Proteomes" id="UP000001542">
    <property type="component" value="Unassembled WGS sequence"/>
</dbReference>
<evidence type="ECO:0000256" key="3">
    <source>
        <dbReference type="SAM" id="MobiDB-lite"/>
    </source>
</evidence>
<reference evidence="4" key="2">
    <citation type="journal article" date="2007" name="Science">
        <title>Draft genome sequence of the sexually transmitted pathogen Trichomonas vaginalis.</title>
        <authorList>
            <person name="Carlton J.M."/>
            <person name="Hirt R.P."/>
            <person name="Silva J.C."/>
            <person name="Delcher A.L."/>
            <person name="Schatz M."/>
            <person name="Zhao Q."/>
            <person name="Wortman J.R."/>
            <person name="Bidwell S.L."/>
            <person name="Alsmark U.C.M."/>
            <person name="Besteiro S."/>
            <person name="Sicheritz-Ponten T."/>
            <person name="Noel C.J."/>
            <person name="Dacks J.B."/>
            <person name="Foster P.G."/>
            <person name="Simillion C."/>
            <person name="Van de Peer Y."/>
            <person name="Miranda-Saavedra D."/>
            <person name="Barton G.J."/>
            <person name="Westrop G.D."/>
            <person name="Mueller S."/>
            <person name="Dessi D."/>
            <person name="Fiori P.L."/>
            <person name="Ren Q."/>
            <person name="Paulsen I."/>
            <person name="Zhang H."/>
            <person name="Bastida-Corcuera F.D."/>
            <person name="Simoes-Barbosa A."/>
            <person name="Brown M.T."/>
            <person name="Hayes R.D."/>
            <person name="Mukherjee M."/>
            <person name="Okumura C.Y."/>
            <person name="Schneider R."/>
            <person name="Smith A.J."/>
            <person name="Vanacova S."/>
            <person name="Villalvazo M."/>
            <person name="Haas B.J."/>
            <person name="Pertea M."/>
            <person name="Feldblyum T.V."/>
            <person name="Utterback T.R."/>
            <person name="Shu C.L."/>
            <person name="Osoegawa K."/>
            <person name="de Jong P.J."/>
            <person name="Hrdy I."/>
            <person name="Horvathova L."/>
            <person name="Zubacova Z."/>
            <person name="Dolezal P."/>
            <person name="Malik S.B."/>
            <person name="Logsdon J.M. Jr."/>
            <person name="Henze K."/>
            <person name="Gupta A."/>
            <person name="Wang C.C."/>
            <person name="Dunne R.L."/>
            <person name="Upcroft J.A."/>
            <person name="Upcroft P."/>
            <person name="White O."/>
            <person name="Salzberg S.L."/>
            <person name="Tang P."/>
            <person name="Chiu C.-H."/>
            <person name="Lee Y.-S."/>
            <person name="Embley T.M."/>
            <person name="Coombs G.H."/>
            <person name="Mottram J.C."/>
            <person name="Tachezy J."/>
            <person name="Fraser-Liggett C.M."/>
            <person name="Johnson P.J."/>
        </authorList>
    </citation>
    <scope>NUCLEOTIDE SEQUENCE [LARGE SCALE GENOMIC DNA]</scope>
    <source>
        <strain evidence="4">G3</strain>
    </source>
</reference>
<dbReference type="GO" id="GO:0031514">
    <property type="term" value="C:motile cilium"/>
    <property type="evidence" value="ECO:0000318"/>
    <property type="project" value="GO_Central"/>
</dbReference>
<feature type="compositionally biased region" description="Basic and acidic residues" evidence="3">
    <location>
        <begin position="500"/>
        <end position="516"/>
    </location>
</feature>
<dbReference type="VEuPathDB" id="TrichDB:TVAG_432800"/>
<accession>A2DIS1</accession>
<feature type="compositionally biased region" description="Polar residues" evidence="3">
    <location>
        <begin position="351"/>
        <end position="363"/>
    </location>
</feature>
<evidence type="ECO:0000256" key="1">
    <source>
        <dbReference type="ARBA" id="ARBA00022737"/>
    </source>
</evidence>
<dbReference type="PANTHER" id="PTHR44314:SF1">
    <property type="entry name" value="CILIA- AND FLAGELLA-ASSOCIATED PROTEIN 70"/>
    <property type="match status" value="1"/>
</dbReference>
<dbReference type="GO" id="GO:0003341">
    <property type="term" value="P:cilium movement"/>
    <property type="evidence" value="ECO:0000318"/>
    <property type="project" value="GO_Central"/>
</dbReference>
<keyword evidence="1" id="KW-0677">Repeat</keyword>
<dbReference type="AlphaFoldDB" id="A2DIS1"/>
<dbReference type="SMART" id="SM00028">
    <property type="entry name" value="TPR"/>
    <property type="match status" value="3"/>
</dbReference>
<feature type="region of interest" description="Disordered" evidence="3">
    <location>
        <begin position="317"/>
        <end position="376"/>
    </location>
</feature>
<dbReference type="STRING" id="5722.A2DIS1"/>
<dbReference type="Pfam" id="PF14559">
    <property type="entry name" value="TPR_19"/>
    <property type="match status" value="1"/>
</dbReference>
<proteinExistence type="predicted"/>
<feature type="region of interest" description="Disordered" evidence="3">
    <location>
        <begin position="496"/>
        <end position="516"/>
    </location>
</feature>
<evidence type="ECO:0000256" key="2">
    <source>
        <dbReference type="ARBA" id="ARBA00022803"/>
    </source>
</evidence>